<organism evidence="3 4">
    <name type="scientific">Eleusine coracana subsp. coracana</name>
    <dbReference type="NCBI Taxonomy" id="191504"/>
    <lineage>
        <taxon>Eukaryota</taxon>
        <taxon>Viridiplantae</taxon>
        <taxon>Streptophyta</taxon>
        <taxon>Embryophyta</taxon>
        <taxon>Tracheophyta</taxon>
        <taxon>Spermatophyta</taxon>
        <taxon>Magnoliopsida</taxon>
        <taxon>Liliopsida</taxon>
        <taxon>Poales</taxon>
        <taxon>Poaceae</taxon>
        <taxon>PACMAD clade</taxon>
        <taxon>Chloridoideae</taxon>
        <taxon>Cynodonteae</taxon>
        <taxon>Eleusininae</taxon>
        <taxon>Eleusine</taxon>
    </lineage>
</organism>
<dbReference type="SUPFAM" id="SSF52499">
    <property type="entry name" value="Isochorismatase-like hydrolases"/>
    <property type="match status" value="2"/>
</dbReference>
<evidence type="ECO:0000313" key="3">
    <source>
        <dbReference type="EMBL" id="GJM90863.1"/>
    </source>
</evidence>
<accession>A0AAV5BZA9</accession>
<dbReference type="AlphaFoldDB" id="A0AAV5BZA9"/>
<evidence type="ECO:0000259" key="2">
    <source>
        <dbReference type="Pfam" id="PF00857"/>
    </source>
</evidence>
<dbReference type="Proteomes" id="UP001054889">
    <property type="component" value="Unassembled WGS sequence"/>
</dbReference>
<dbReference type="InterPro" id="IPR036380">
    <property type="entry name" value="Isochorismatase-like_sf"/>
</dbReference>
<dbReference type="Gene3D" id="3.40.50.850">
    <property type="entry name" value="Isochorismatase-like"/>
    <property type="match status" value="2"/>
</dbReference>
<name>A0AAV5BZA9_ELECO</name>
<dbReference type="CDD" id="cd00431">
    <property type="entry name" value="cysteine_hydrolases"/>
    <property type="match status" value="2"/>
</dbReference>
<dbReference type="InterPro" id="IPR000868">
    <property type="entry name" value="Isochorismatase-like_dom"/>
</dbReference>
<reference evidence="3" key="2">
    <citation type="submission" date="2021-12" db="EMBL/GenBank/DDBJ databases">
        <title>Resequencing data analysis of finger millet.</title>
        <authorList>
            <person name="Hatakeyama M."/>
            <person name="Aluri S."/>
            <person name="Balachadran M.T."/>
            <person name="Sivarajan S.R."/>
            <person name="Poveda L."/>
            <person name="Shimizu-Inatsugi R."/>
            <person name="Schlapbach R."/>
            <person name="Sreeman S.M."/>
            <person name="Shimizu K.K."/>
        </authorList>
    </citation>
    <scope>NUCLEOTIDE SEQUENCE</scope>
</reference>
<comment type="caution">
    <text evidence="3">The sequence shown here is derived from an EMBL/GenBank/DDBJ whole genome shotgun (WGS) entry which is preliminary data.</text>
</comment>
<comment type="similarity">
    <text evidence="1">Belongs to the isochorismatase family.</text>
</comment>
<dbReference type="PANTHER" id="PTHR47044">
    <property type="entry name" value="OS02G0276400 PROTEIN"/>
    <property type="match status" value="1"/>
</dbReference>
<feature type="domain" description="Isochorismatase-like" evidence="2">
    <location>
        <begin position="227"/>
        <end position="344"/>
    </location>
</feature>
<evidence type="ECO:0000313" key="4">
    <source>
        <dbReference type="Proteomes" id="UP001054889"/>
    </source>
</evidence>
<keyword evidence="4" id="KW-1185">Reference proteome</keyword>
<gene>
    <name evidence="3" type="primary">ga07184</name>
    <name evidence="3" type="ORF">PR202_ga07184</name>
</gene>
<sequence>MGSAKKWNETAMLVIDMQRCGWLQKEFVDPNMSRLALPAGKAILSVVTEAVALARERGIFVVWVVREHDPAGRDVELFRRHFYSGGQKSPAVKGSKGAELADGLVIEEGDYKLVKTRFSSFFATPLDSVLKASRINNLVVVGVQTPNCIRQTVFDAVALDYEKVTVITDATAAAEPEIHLGETEPPEPRKTKGPEAVTGLPLIRYKNMARRPRKMFMTSNVVREHDPAGRDVQFFRRHYYTRGQKSPAVKGSKGAELAYGLVTQEGDYKLVKTRFSSFFATLLNSVLKASGIKNLVVVGIQTPNCIRQTVFDAVALDYEKITVITDATAAASPEIHLASTTILYPANITDMKNIGVKTPTLEEWSR</sequence>
<feature type="domain" description="Isochorismatase-like" evidence="2">
    <location>
        <begin position="10"/>
        <end position="179"/>
    </location>
</feature>
<evidence type="ECO:0000256" key="1">
    <source>
        <dbReference type="ARBA" id="ARBA00006336"/>
    </source>
</evidence>
<protein>
    <recommendedName>
        <fullName evidence="2">Isochorismatase-like domain-containing protein</fullName>
    </recommendedName>
</protein>
<dbReference type="EMBL" id="BQKI01000003">
    <property type="protein sequence ID" value="GJM90863.1"/>
    <property type="molecule type" value="Genomic_DNA"/>
</dbReference>
<proteinExistence type="inferred from homology"/>
<reference evidence="3" key="1">
    <citation type="journal article" date="2018" name="DNA Res.">
        <title>Multiple hybrid de novo genome assembly of finger millet, an orphan allotetraploid crop.</title>
        <authorList>
            <person name="Hatakeyama M."/>
            <person name="Aluri S."/>
            <person name="Balachadran M.T."/>
            <person name="Sivarajan S.R."/>
            <person name="Patrignani A."/>
            <person name="Gruter S."/>
            <person name="Poveda L."/>
            <person name="Shimizu-Inatsugi R."/>
            <person name="Baeten J."/>
            <person name="Francoijs K.J."/>
            <person name="Nataraja K.N."/>
            <person name="Reddy Y.A.N."/>
            <person name="Phadnis S."/>
            <person name="Ravikumar R.L."/>
            <person name="Schlapbach R."/>
            <person name="Sreeman S.M."/>
            <person name="Shimizu K.K."/>
        </authorList>
    </citation>
    <scope>NUCLEOTIDE SEQUENCE</scope>
</reference>
<dbReference type="Pfam" id="PF00857">
    <property type="entry name" value="Isochorismatase"/>
    <property type="match status" value="2"/>
</dbReference>